<name>N6UVW1_DENPD</name>
<evidence type="ECO:0000256" key="2">
    <source>
        <dbReference type="ARBA" id="ARBA00023002"/>
    </source>
</evidence>
<protein>
    <submittedName>
        <fullName evidence="3">Uncharacterized protein</fullName>
    </submittedName>
</protein>
<feature type="non-terminal residue" evidence="3">
    <location>
        <position position="165"/>
    </location>
</feature>
<dbReference type="InterPro" id="IPR029061">
    <property type="entry name" value="THDP-binding"/>
</dbReference>
<dbReference type="OrthoDB" id="878at2759"/>
<accession>N6UVW1</accession>
<comment type="cofactor">
    <cofactor evidence="1">
        <name>thiamine diphosphate</name>
        <dbReference type="ChEBI" id="CHEBI:58937"/>
    </cofactor>
</comment>
<dbReference type="SUPFAM" id="SSF52518">
    <property type="entry name" value="Thiamin diphosphate-binding fold (THDP-binding)"/>
    <property type="match status" value="1"/>
</dbReference>
<dbReference type="HOGENOM" id="CLU_1614963_0_0_1"/>
<organism evidence="3">
    <name type="scientific">Dendroctonus ponderosae</name>
    <name type="common">Mountain pine beetle</name>
    <dbReference type="NCBI Taxonomy" id="77166"/>
    <lineage>
        <taxon>Eukaryota</taxon>
        <taxon>Metazoa</taxon>
        <taxon>Ecdysozoa</taxon>
        <taxon>Arthropoda</taxon>
        <taxon>Hexapoda</taxon>
        <taxon>Insecta</taxon>
        <taxon>Pterygota</taxon>
        <taxon>Neoptera</taxon>
        <taxon>Endopterygota</taxon>
        <taxon>Coleoptera</taxon>
        <taxon>Polyphaga</taxon>
        <taxon>Cucujiformia</taxon>
        <taxon>Curculionidae</taxon>
        <taxon>Scolytinae</taxon>
        <taxon>Dendroctonus</taxon>
    </lineage>
</organism>
<reference evidence="3" key="1">
    <citation type="journal article" date="2013" name="Genome Biol.">
        <title>Draft genome of the mountain pine beetle, Dendroctonus ponderosae Hopkins, a major forest pest.</title>
        <authorList>
            <person name="Keeling C.I."/>
            <person name="Yuen M.M."/>
            <person name="Liao N.Y."/>
            <person name="Docking T.R."/>
            <person name="Chan S.K."/>
            <person name="Taylor G.A."/>
            <person name="Palmquist D.L."/>
            <person name="Jackman S.D."/>
            <person name="Nguyen A."/>
            <person name="Li M."/>
            <person name="Henderson H."/>
            <person name="Janes J.K."/>
            <person name="Zhao Y."/>
            <person name="Pandoh P."/>
            <person name="Moore R."/>
            <person name="Sperling F.A."/>
            <person name="Huber D.P."/>
            <person name="Birol I."/>
            <person name="Jones S.J."/>
            <person name="Bohlmann J."/>
        </authorList>
    </citation>
    <scope>NUCLEOTIDE SEQUENCE</scope>
</reference>
<dbReference type="SUPFAM" id="SSF52922">
    <property type="entry name" value="TK C-terminal domain-like"/>
    <property type="match status" value="1"/>
</dbReference>
<proteinExistence type="predicted"/>
<dbReference type="EMBL" id="KB737449">
    <property type="protein sequence ID" value="ENN83022.1"/>
    <property type="molecule type" value="Genomic_DNA"/>
</dbReference>
<dbReference type="Pfam" id="PF02780">
    <property type="entry name" value="Transketolase_C"/>
    <property type="match status" value="1"/>
</dbReference>
<dbReference type="InterPro" id="IPR033248">
    <property type="entry name" value="Transketolase_C"/>
</dbReference>
<sequence length="165" mass="17888">MDSIALKKPEFFSITSTGGIFGTRAVKKNPMDKELGPIKAKGLLLSWIRDPDPCFIFEPKVLYRAAVEEVPLNDYQLPLGKADVLVKGSDLTLIGWGTQVHVLKEVAALLKRDYQVSAEVIDLVSILPWDVETVCQSAGKTGRVLVAHEAPLTAGFGAEIAATIQ</sequence>
<gene>
    <name evidence="3" type="ORF">YQE_00615</name>
</gene>
<evidence type="ECO:0000313" key="3">
    <source>
        <dbReference type="EMBL" id="ENN83022.1"/>
    </source>
</evidence>
<keyword evidence="2" id="KW-0560">Oxidoreductase</keyword>
<dbReference type="InterPro" id="IPR009014">
    <property type="entry name" value="Transketo_C/PFOR_II"/>
</dbReference>
<dbReference type="PANTHER" id="PTHR42980">
    <property type="entry name" value="2-OXOISOVALERATE DEHYDROGENASE SUBUNIT BETA-RELATED"/>
    <property type="match status" value="1"/>
</dbReference>
<dbReference type="GO" id="GO:0007584">
    <property type="term" value="P:response to nutrient"/>
    <property type="evidence" value="ECO:0007669"/>
    <property type="project" value="TreeGrafter"/>
</dbReference>
<dbReference type="GO" id="GO:0009083">
    <property type="term" value="P:branched-chain amino acid catabolic process"/>
    <property type="evidence" value="ECO:0007669"/>
    <property type="project" value="TreeGrafter"/>
</dbReference>
<dbReference type="Gene3D" id="3.40.50.920">
    <property type="match status" value="1"/>
</dbReference>
<dbReference type="OMA" id="CATIMES"/>
<evidence type="ECO:0000256" key="1">
    <source>
        <dbReference type="ARBA" id="ARBA00001964"/>
    </source>
</evidence>
<feature type="non-terminal residue" evidence="3">
    <location>
        <position position="1"/>
    </location>
</feature>
<dbReference type="Gene3D" id="3.40.50.970">
    <property type="match status" value="1"/>
</dbReference>
<dbReference type="AlphaFoldDB" id="N6UVW1"/>
<dbReference type="GO" id="GO:0016491">
    <property type="term" value="F:oxidoreductase activity"/>
    <property type="evidence" value="ECO:0007669"/>
    <property type="project" value="UniProtKB-KW"/>
</dbReference>
<dbReference type="PANTHER" id="PTHR42980:SF1">
    <property type="entry name" value="2-OXOISOVALERATE DEHYDROGENASE SUBUNIT BETA, MITOCHONDRIAL"/>
    <property type="match status" value="1"/>
</dbReference>